<evidence type="ECO:0000313" key="2">
    <source>
        <dbReference type="Proteomes" id="UP001177260"/>
    </source>
</evidence>
<reference evidence="1 2" key="1">
    <citation type="journal article" date="2023" name="ACS Omega">
        <title>Identification of the Neoaspergillic Acid Biosynthesis Gene Cluster by Establishing an In Vitro CRISPR-Ribonucleoprotein Genetic System in Aspergillus melleus.</title>
        <authorList>
            <person name="Yuan B."/>
            <person name="Grau M.F."/>
            <person name="Murata R.M."/>
            <person name="Torok T."/>
            <person name="Venkateswaran K."/>
            <person name="Stajich J.E."/>
            <person name="Wang C.C.C."/>
        </authorList>
    </citation>
    <scope>NUCLEOTIDE SEQUENCE [LARGE SCALE GENOMIC DNA]</scope>
    <source>
        <strain evidence="1 2">IMV 1140</strain>
    </source>
</reference>
<dbReference type="EMBL" id="JAOPJF010000010">
    <property type="protein sequence ID" value="KAK1147843.1"/>
    <property type="molecule type" value="Genomic_DNA"/>
</dbReference>
<name>A0ACC3BBM9_9EURO</name>
<accession>A0ACC3BBM9</accession>
<protein>
    <submittedName>
        <fullName evidence="1">Uncharacterized protein</fullName>
    </submittedName>
</protein>
<gene>
    <name evidence="1" type="ORF">N8T08_000356</name>
</gene>
<sequence length="293" mass="33160">MKGKATSSPVVLYWHRTDLRLHNSPALHAALNLKPLTFIPVWTWDPYYNDLSKSYTKLNPKQKLWVVCETPQTVLPKLWKQWDVTHLVFEKDTDAYARDRDETVMRLAKEAGVEVVIQKAVEGFNKGRPAEVVDTPGKIPDPWDEKKMDLSGLEQDGVDPEPDVNQEYPTRKDEQYVKIMGPKDDFGVPTLHEIGIDPSQVTTPHKGGEAEALKILSDYIKDDEYVGTFEKPKASPAAFQPQSTTLLSPHLHFSSLSVRQFWWDVQSVLEDRSKAEESECNDTDSLTGTAAIL</sequence>
<proteinExistence type="predicted"/>
<keyword evidence="2" id="KW-1185">Reference proteome</keyword>
<organism evidence="1 2">
    <name type="scientific">Aspergillus melleus</name>
    <dbReference type="NCBI Taxonomy" id="138277"/>
    <lineage>
        <taxon>Eukaryota</taxon>
        <taxon>Fungi</taxon>
        <taxon>Dikarya</taxon>
        <taxon>Ascomycota</taxon>
        <taxon>Pezizomycotina</taxon>
        <taxon>Eurotiomycetes</taxon>
        <taxon>Eurotiomycetidae</taxon>
        <taxon>Eurotiales</taxon>
        <taxon>Aspergillaceae</taxon>
        <taxon>Aspergillus</taxon>
        <taxon>Aspergillus subgen. Circumdati</taxon>
    </lineage>
</organism>
<evidence type="ECO:0000313" key="1">
    <source>
        <dbReference type="EMBL" id="KAK1147843.1"/>
    </source>
</evidence>
<comment type="caution">
    <text evidence="1">The sequence shown here is derived from an EMBL/GenBank/DDBJ whole genome shotgun (WGS) entry which is preliminary data.</text>
</comment>
<dbReference type="Proteomes" id="UP001177260">
    <property type="component" value="Unassembled WGS sequence"/>
</dbReference>